<evidence type="ECO:0000256" key="2">
    <source>
        <dbReference type="ARBA" id="ARBA00022517"/>
    </source>
</evidence>
<keyword evidence="12" id="KW-1185">Reference proteome</keyword>
<dbReference type="GO" id="GO:0045943">
    <property type="term" value="P:positive regulation of transcription by RNA polymerase I"/>
    <property type="evidence" value="ECO:0007669"/>
    <property type="project" value="InterPro"/>
</dbReference>
<name>A0AAV4GA83_9GAST</name>
<organism evidence="11 12">
    <name type="scientific">Elysia marginata</name>
    <dbReference type="NCBI Taxonomy" id="1093978"/>
    <lineage>
        <taxon>Eukaryota</taxon>
        <taxon>Metazoa</taxon>
        <taxon>Spiralia</taxon>
        <taxon>Lophotrochozoa</taxon>
        <taxon>Mollusca</taxon>
        <taxon>Gastropoda</taxon>
        <taxon>Heterobranchia</taxon>
        <taxon>Euthyneura</taxon>
        <taxon>Panpulmonata</taxon>
        <taxon>Sacoglossa</taxon>
        <taxon>Placobranchoidea</taxon>
        <taxon>Plakobranchidae</taxon>
        <taxon>Elysia</taxon>
    </lineage>
</organism>
<comment type="caution">
    <text evidence="11">The sequence shown here is derived from an EMBL/GenBank/DDBJ whole genome shotgun (WGS) entry which is preliminary data.</text>
</comment>
<reference evidence="11 12" key="1">
    <citation type="journal article" date="2021" name="Elife">
        <title>Chloroplast acquisition without the gene transfer in kleptoplastic sea slugs, Plakobranchus ocellatus.</title>
        <authorList>
            <person name="Maeda T."/>
            <person name="Takahashi S."/>
            <person name="Yoshida T."/>
            <person name="Shimamura S."/>
            <person name="Takaki Y."/>
            <person name="Nagai Y."/>
            <person name="Toyoda A."/>
            <person name="Suzuki Y."/>
            <person name="Arimoto A."/>
            <person name="Ishii H."/>
            <person name="Satoh N."/>
            <person name="Nishiyama T."/>
            <person name="Hasebe M."/>
            <person name="Maruyama T."/>
            <person name="Minagawa J."/>
            <person name="Obokata J."/>
            <person name="Shigenobu S."/>
        </authorList>
    </citation>
    <scope>NUCLEOTIDE SEQUENCE [LARGE SCALE GENOMIC DNA]</scope>
</reference>
<dbReference type="PANTHER" id="PTHR44215:SF1">
    <property type="entry name" value="WD REPEAT-CONTAINING PROTEIN 75"/>
    <property type="match status" value="1"/>
</dbReference>
<dbReference type="GO" id="GO:2000234">
    <property type="term" value="P:positive regulation of rRNA processing"/>
    <property type="evidence" value="ECO:0007669"/>
    <property type="project" value="TreeGrafter"/>
</dbReference>
<dbReference type="InterPro" id="IPR036322">
    <property type="entry name" value="WD40_repeat_dom_sf"/>
</dbReference>
<dbReference type="InterPro" id="IPR057644">
    <property type="entry name" value="Beta-prop_WDR75_2nd"/>
</dbReference>
<dbReference type="PANTHER" id="PTHR44215">
    <property type="entry name" value="WD REPEAT-CONTAINING PROTEIN 75"/>
    <property type="match status" value="1"/>
</dbReference>
<accession>A0AAV4GA83</accession>
<dbReference type="Gene3D" id="2.130.10.10">
    <property type="entry name" value="YVTN repeat-like/Quinoprotein amine dehydrogenase"/>
    <property type="match status" value="3"/>
</dbReference>
<dbReference type="InterPro" id="IPR053826">
    <property type="entry name" value="WDR75"/>
</dbReference>
<evidence type="ECO:0000256" key="8">
    <source>
        <dbReference type="PROSITE-ProRule" id="PRU00221"/>
    </source>
</evidence>
<dbReference type="PROSITE" id="PS50082">
    <property type="entry name" value="WD_REPEATS_2"/>
    <property type="match status" value="1"/>
</dbReference>
<proteinExistence type="predicted"/>
<comment type="subcellular location">
    <subcellularLocation>
        <location evidence="1">Nucleus</location>
        <location evidence="1">Nucleolus</location>
    </subcellularLocation>
</comment>
<evidence type="ECO:0000313" key="11">
    <source>
        <dbReference type="EMBL" id="GFR81903.1"/>
    </source>
</evidence>
<evidence type="ECO:0000256" key="1">
    <source>
        <dbReference type="ARBA" id="ARBA00004604"/>
    </source>
</evidence>
<evidence type="ECO:0000256" key="7">
    <source>
        <dbReference type="ARBA" id="ARBA00023242"/>
    </source>
</evidence>
<feature type="compositionally biased region" description="Polar residues" evidence="9">
    <location>
        <begin position="590"/>
        <end position="599"/>
    </location>
</feature>
<feature type="compositionally biased region" description="Acidic residues" evidence="9">
    <location>
        <begin position="668"/>
        <end position="690"/>
    </location>
</feature>
<keyword evidence="4 8" id="KW-0853">WD repeat</keyword>
<keyword evidence="3" id="KW-0698">rRNA processing</keyword>
<dbReference type="GO" id="GO:0003723">
    <property type="term" value="F:RNA binding"/>
    <property type="evidence" value="ECO:0007669"/>
    <property type="project" value="InterPro"/>
</dbReference>
<dbReference type="EMBL" id="BMAT01011915">
    <property type="protein sequence ID" value="GFR81903.1"/>
    <property type="molecule type" value="Genomic_DNA"/>
</dbReference>
<sequence length="729" mass="81415">MALIPSLQAGSQFGPAQFSHDSRFLFTCCGSVVKVFNTSNGECVNELQGHTKQVTGVMLNKGNVLQKDCVAAGIRNKLSIYSMKTGKTKIMHDTDKFNRTKAVTCVACHPTESCVAAGLENGRILLWYNFLTNSAPAMSTLHWHSLAVTCLSFTPDGSCMLSGGHECVLVRWQMGSQNNRDFKPRMGAPLCKVQSSPDGTLYAVNTGDNVIQLLDIGLRVLIVYRGLTRCSFDAQSPIPCGLVYDPRSRTLVTNGLPGHLQFYSLALNKQLYNLDIVGQNYISPENIDRPTVVTEVTSVAVSHDGQWVATFEVWDDRIFSPEMRLKFWMYNSEAQTYTLNTRVEDPHEERITKMLFRPPSPNKTSSEQTPCLVTVGQDSCFKLWILLDDTDIYRKNVRWDCDFVGFYRGLQGFGADFSSDGSSLAVAFEHLLTVWDPDNCVVRTTLSNGLLPKEDIRHVKFGSHDCRHQLVLATTQHLISWDLLSLSIIWSMEEQTSILIKDPVSDLMAAVSSNNFFVFRPSSHTKLYKHENVSSSEILDAVFAPDARSSDLLDLGWPGNSQVYFYNAEQQLITLDSSSHQQDSSKKTKIAQNLPQSARKSFLAESVSRETQQTSTKDTMRRTAGQETVLTNLLQSNEPVSLYCGKYLNHLLVKKKHQKRTASHAINDDSESEPDEAAEEDSSSESEEETSGPPSKRARSVDDNNADDMDKLLSKPLDWVQWCSSLSLK</sequence>
<dbReference type="InterPro" id="IPR015943">
    <property type="entry name" value="WD40/YVTN_repeat-like_dom_sf"/>
</dbReference>
<keyword evidence="7" id="KW-0539">Nucleus</keyword>
<dbReference type="GO" id="GO:0032040">
    <property type="term" value="C:small-subunit processome"/>
    <property type="evidence" value="ECO:0007669"/>
    <property type="project" value="InterPro"/>
</dbReference>
<dbReference type="Pfam" id="PF23769">
    <property type="entry name" value="Beta-prop_WDR75_2nd"/>
    <property type="match status" value="1"/>
</dbReference>
<keyword evidence="5" id="KW-0677">Repeat</keyword>
<keyword evidence="2" id="KW-0690">Ribosome biogenesis</keyword>
<keyword evidence="6" id="KW-0804">Transcription</keyword>
<feature type="domain" description="WD repeat-containing protein 75 second beta-propeller" evidence="10">
    <location>
        <begin position="242"/>
        <end position="568"/>
    </location>
</feature>
<dbReference type="Proteomes" id="UP000762676">
    <property type="component" value="Unassembled WGS sequence"/>
</dbReference>
<dbReference type="Pfam" id="PF23869">
    <property type="entry name" value="Beta-prop_WDR75_1st"/>
    <property type="match status" value="2"/>
</dbReference>
<protein>
    <submittedName>
        <fullName evidence="11">WD repeat-containing protein 75-like</fullName>
    </submittedName>
</protein>
<feature type="region of interest" description="Disordered" evidence="9">
    <location>
        <begin position="577"/>
        <end position="624"/>
    </location>
</feature>
<evidence type="ECO:0000256" key="6">
    <source>
        <dbReference type="ARBA" id="ARBA00023163"/>
    </source>
</evidence>
<evidence type="ECO:0000259" key="10">
    <source>
        <dbReference type="Pfam" id="PF23769"/>
    </source>
</evidence>
<dbReference type="GO" id="GO:0006364">
    <property type="term" value="P:rRNA processing"/>
    <property type="evidence" value="ECO:0007669"/>
    <property type="project" value="UniProtKB-KW"/>
</dbReference>
<evidence type="ECO:0000256" key="3">
    <source>
        <dbReference type="ARBA" id="ARBA00022552"/>
    </source>
</evidence>
<dbReference type="InterPro" id="IPR001680">
    <property type="entry name" value="WD40_rpt"/>
</dbReference>
<dbReference type="SMART" id="SM00320">
    <property type="entry name" value="WD40"/>
    <property type="match status" value="6"/>
</dbReference>
<gene>
    <name evidence="11" type="ORF">ElyMa_005937100</name>
</gene>
<feature type="repeat" description="WD" evidence="8">
    <location>
        <begin position="141"/>
        <end position="174"/>
    </location>
</feature>
<evidence type="ECO:0000256" key="5">
    <source>
        <dbReference type="ARBA" id="ARBA00022737"/>
    </source>
</evidence>
<evidence type="ECO:0000313" key="12">
    <source>
        <dbReference type="Proteomes" id="UP000762676"/>
    </source>
</evidence>
<dbReference type="SUPFAM" id="SSF50978">
    <property type="entry name" value="WD40 repeat-like"/>
    <property type="match status" value="2"/>
</dbReference>
<feature type="region of interest" description="Disordered" evidence="9">
    <location>
        <begin position="662"/>
        <end position="710"/>
    </location>
</feature>
<evidence type="ECO:0000256" key="9">
    <source>
        <dbReference type="SAM" id="MobiDB-lite"/>
    </source>
</evidence>
<dbReference type="AlphaFoldDB" id="A0AAV4GA83"/>
<evidence type="ECO:0000256" key="4">
    <source>
        <dbReference type="ARBA" id="ARBA00022574"/>
    </source>
</evidence>